<accession>A0A5J6TVN2</accession>
<dbReference type="RefSeq" id="YP_009884557.1">
    <property type="nucleotide sequence ID" value="NC_049471.1"/>
</dbReference>
<dbReference type="EMBL" id="MN234234">
    <property type="protein sequence ID" value="QFG14873.1"/>
    <property type="molecule type" value="Genomic_DNA"/>
</dbReference>
<dbReference type="GeneID" id="55813917"/>
<keyword evidence="2" id="KW-1185">Reference proteome</keyword>
<sequence>MSNQNPDLPDPGTSAMLADAIAMQEVMLAMTSAGFTQDQALKYMVYRSIAVVEMQTPCTNCGQQPK</sequence>
<reference evidence="1 2" key="1">
    <citation type="submission" date="2019-07" db="EMBL/GenBank/DDBJ databases">
        <authorList>
            <person name="Roscher J.E."/>
            <person name="Stoner T.H."/>
            <person name="Garlena R.A."/>
            <person name="Russell D.A."/>
            <person name="Pope W.H."/>
            <person name="Jacobs-Sera D."/>
            <person name="Hatfull G.F."/>
        </authorList>
    </citation>
    <scope>NUCLEOTIDE SEQUENCE [LARGE SCALE GENOMIC DNA]</scope>
</reference>
<gene>
    <name evidence="1" type="primary">72</name>
    <name evidence="1" type="ORF">SEA_LYMARA_72</name>
</gene>
<dbReference type="Proteomes" id="UP000325665">
    <property type="component" value="Segment"/>
</dbReference>
<evidence type="ECO:0000313" key="2">
    <source>
        <dbReference type="Proteomes" id="UP000325665"/>
    </source>
</evidence>
<protein>
    <submittedName>
        <fullName evidence="1">Uncharacterized protein</fullName>
    </submittedName>
</protein>
<dbReference type="KEGG" id="vg:55813917"/>
<organism evidence="1 2">
    <name type="scientific">Arthrobacter phage Lymara</name>
    <dbReference type="NCBI Taxonomy" id="2599828"/>
    <lineage>
        <taxon>Viruses</taxon>
        <taxon>Duplodnaviria</taxon>
        <taxon>Heunggongvirae</taxon>
        <taxon>Uroviricota</taxon>
        <taxon>Caudoviricetes</taxon>
        <taxon>Klausavirus</taxon>
        <taxon>Klausavirus lymara</taxon>
    </lineage>
</organism>
<name>A0A5J6TVN2_9CAUD</name>
<evidence type="ECO:0000313" key="1">
    <source>
        <dbReference type="EMBL" id="QFG14873.1"/>
    </source>
</evidence>
<proteinExistence type="predicted"/>